<dbReference type="Gene3D" id="3.40.50.12780">
    <property type="entry name" value="N-terminal domain of ligase-like"/>
    <property type="match status" value="1"/>
</dbReference>
<evidence type="ECO:0000259" key="3">
    <source>
        <dbReference type="Pfam" id="PF13193"/>
    </source>
</evidence>
<accession>A0ABV6MFB2</accession>
<dbReference type="Pfam" id="PF13193">
    <property type="entry name" value="AMP-binding_C"/>
    <property type="match status" value="1"/>
</dbReference>
<keyword evidence="5" id="KW-1185">Reference proteome</keyword>
<feature type="region of interest" description="Disordered" evidence="1">
    <location>
        <begin position="332"/>
        <end position="359"/>
    </location>
</feature>
<dbReference type="SUPFAM" id="SSF56801">
    <property type="entry name" value="Acetyl-CoA synthetase-like"/>
    <property type="match status" value="1"/>
</dbReference>
<protein>
    <submittedName>
        <fullName evidence="4">Class I adenylate-forming enzyme family protein</fullName>
    </submittedName>
</protein>
<dbReference type="InterPro" id="IPR045851">
    <property type="entry name" value="AMP-bd_C_sf"/>
</dbReference>
<organism evidence="4 5">
    <name type="scientific">Phytohabitans kaempferiae</name>
    <dbReference type="NCBI Taxonomy" id="1620943"/>
    <lineage>
        <taxon>Bacteria</taxon>
        <taxon>Bacillati</taxon>
        <taxon>Actinomycetota</taxon>
        <taxon>Actinomycetes</taxon>
        <taxon>Micromonosporales</taxon>
        <taxon>Micromonosporaceae</taxon>
    </lineage>
</organism>
<dbReference type="InterPro" id="IPR000873">
    <property type="entry name" value="AMP-dep_synth/lig_dom"/>
</dbReference>
<evidence type="ECO:0000313" key="4">
    <source>
        <dbReference type="EMBL" id="MFC0533400.1"/>
    </source>
</evidence>
<dbReference type="PANTHER" id="PTHR43767:SF1">
    <property type="entry name" value="NONRIBOSOMAL PEPTIDE SYNTHASE PES1 (EUROFUNG)-RELATED"/>
    <property type="match status" value="1"/>
</dbReference>
<name>A0ABV6MFB2_9ACTN</name>
<proteinExistence type="predicted"/>
<feature type="domain" description="AMP-binding enzyme C-terminal" evidence="3">
    <location>
        <begin position="410"/>
        <end position="482"/>
    </location>
</feature>
<dbReference type="Gene3D" id="3.30.300.30">
    <property type="match status" value="1"/>
</dbReference>
<dbReference type="PROSITE" id="PS00455">
    <property type="entry name" value="AMP_BINDING"/>
    <property type="match status" value="1"/>
</dbReference>
<dbReference type="InterPro" id="IPR020845">
    <property type="entry name" value="AMP-binding_CS"/>
</dbReference>
<dbReference type="EMBL" id="JBHLUH010000083">
    <property type="protein sequence ID" value="MFC0533400.1"/>
    <property type="molecule type" value="Genomic_DNA"/>
</dbReference>
<dbReference type="InterPro" id="IPR042099">
    <property type="entry name" value="ANL_N_sf"/>
</dbReference>
<dbReference type="PANTHER" id="PTHR43767">
    <property type="entry name" value="LONG-CHAIN-FATTY-ACID--COA LIGASE"/>
    <property type="match status" value="1"/>
</dbReference>
<comment type="caution">
    <text evidence="4">The sequence shown here is derived from an EMBL/GenBank/DDBJ whole genome shotgun (WGS) entry which is preliminary data.</text>
</comment>
<dbReference type="Proteomes" id="UP001589867">
    <property type="component" value="Unassembled WGS sequence"/>
</dbReference>
<reference evidence="4 5" key="1">
    <citation type="submission" date="2024-09" db="EMBL/GenBank/DDBJ databases">
        <authorList>
            <person name="Sun Q."/>
            <person name="Mori K."/>
        </authorList>
    </citation>
    <scope>NUCLEOTIDE SEQUENCE [LARGE SCALE GENOMIC DNA]</scope>
    <source>
        <strain evidence="4 5">TBRC 3947</strain>
    </source>
</reference>
<evidence type="ECO:0000313" key="5">
    <source>
        <dbReference type="Proteomes" id="UP001589867"/>
    </source>
</evidence>
<sequence>MTSPGQSEPPTLLDAFLHRAEADPDAEFLIPLSGEPVTYGTALHRSRRLAAWLRASGVRQGDRIGLHLRNDENWPIATFAVWMLGCEAVVLGSLLRPAELRALVGEAGPALLLTGDEEVRADDVGIPVALLGPDLYASGPGSPEPDLARVTPDPGGVACVFCTSGTTGTPKLVPHTHADLAGAARQMASVYPSRPGFRTTAAPPRVPPGVIFYPFGHVAAYHAFAFRLWVGRRMVLVPKFSVEAFAAVLARYPVDALQLVPAMLHALVTTEKEIDLSGVRYVTAGTAPLTAEVRQAFERRYGVPILQTYGSTEAGPVAHVRYRDIVEGRHPAGSVGRPAPDVEVRINGETGTPARTGDDGEIVVRRGGPDGRWVRTGDVGRMDADGFLFVTGRISDMLIVGGFNVFPSDVEQAIRATGLVRDVVVVARPDDRLGEVPVAGVVWADRSAEAELVHRLRGTLAHYKVPREFRAIDEVPLTPRGKVDRLAAAELLRVPAGPAGRRP</sequence>
<evidence type="ECO:0000259" key="2">
    <source>
        <dbReference type="Pfam" id="PF00501"/>
    </source>
</evidence>
<evidence type="ECO:0000256" key="1">
    <source>
        <dbReference type="SAM" id="MobiDB-lite"/>
    </source>
</evidence>
<dbReference type="InterPro" id="IPR025110">
    <property type="entry name" value="AMP-bd_C"/>
</dbReference>
<feature type="domain" description="AMP-dependent synthetase/ligase" evidence="2">
    <location>
        <begin position="18"/>
        <end position="366"/>
    </location>
</feature>
<dbReference type="InterPro" id="IPR050237">
    <property type="entry name" value="ATP-dep_AMP-bd_enzyme"/>
</dbReference>
<dbReference type="RefSeq" id="WP_377260956.1">
    <property type="nucleotide sequence ID" value="NZ_JBHLUH010000083.1"/>
</dbReference>
<dbReference type="Pfam" id="PF00501">
    <property type="entry name" value="AMP-binding"/>
    <property type="match status" value="1"/>
</dbReference>
<gene>
    <name evidence="4" type="ORF">ACFFIA_37930</name>
</gene>